<organism evidence="1 2">
    <name type="scientific">Taxus chinensis</name>
    <name type="common">Chinese yew</name>
    <name type="synonym">Taxus wallichiana var. chinensis</name>
    <dbReference type="NCBI Taxonomy" id="29808"/>
    <lineage>
        <taxon>Eukaryota</taxon>
        <taxon>Viridiplantae</taxon>
        <taxon>Streptophyta</taxon>
        <taxon>Embryophyta</taxon>
        <taxon>Tracheophyta</taxon>
        <taxon>Spermatophyta</taxon>
        <taxon>Pinopsida</taxon>
        <taxon>Pinidae</taxon>
        <taxon>Conifers II</taxon>
        <taxon>Cupressales</taxon>
        <taxon>Taxaceae</taxon>
        <taxon>Taxus</taxon>
    </lineage>
</organism>
<protein>
    <submittedName>
        <fullName evidence="1">Uncharacterized protein</fullName>
    </submittedName>
</protein>
<feature type="non-terminal residue" evidence="1">
    <location>
        <position position="90"/>
    </location>
</feature>
<evidence type="ECO:0000313" key="1">
    <source>
        <dbReference type="EMBL" id="KAH9308947.1"/>
    </source>
</evidence>
<evidence type="ECO:0000313" key="2">
    <source>
        <dbReference type="Proteomes" id="UP000824469"/>
    </source>
</evidence>
<feature type="non-terminal residue" evidence="1">
    <location>
        <position position="1"/>
    </location>
</feature>
<name>A0AA38L3V9_TAXCH</name>
<dbReference type="EMBL" id="JAHRHJ020000007">
    <property type="protein sequence ID" value="KAH9308947.1"/>
    <property type="molecule type" value="Genomic_DNA"/>
</dbReference>
<comment type="caution">
    <text evidence="1">The sequence shown here is derived from an EMBL/GenBank/DDBJ whole genome shotgun (WGS) entry which is preliminary data.</text>
</comment>
<keyword evidence="2" id="KW-1185">Reference proteome</keyword>
<gene>
    <name evidence="1" type="ORF">KI387_036858</name>
</gene>
<proteinExistence type="predicted"/>
<dbReference type="Proteomes" id="UP000824469">
    <property type="component" value="Unassembled WGS sequence"/>
</dbReference>
<sequence>KNRVKITPDILNRALAECPSDTMALNIFIWFGNRNACKPSSQSYDHMAGVIRRIIQKHGTANGVLEELRDTGCATSVQTVTALLRIYSHA</sequence>
<dbReference type="AlphaFoldDB" id="A0AA38L3V9"/>
<reference evidence="1 2" key="1">
    <citation type="journal article" date="2021" name="Nat. Plants">
        <title>The Taxus genome provides insights into paclitaxel biosynthesis.</title>
        <authorList>
            <person name="Xiong X."/>
            <person name="Gou J."/>
            <person name="Liao Q."/>
            <person name="Li Y."/>
            <person name="Zhou Q."/>
            <person name="Bi G."/>
            <person name="Li C."/>
            <person name="Du R."/>
            <person name="Wang X."/>
            <person name="Sun T."/>
            <person name="Guo L."/>
            <person name="Liang H."/>
            <person name="Lu P."/>
            <person name="Wu Y."/>
            <person name="Zhang Z."/>
            <person name="Ro D.K."/>
            <person name="Shang Y."/>
            <person name="Huang S."/>
            <person name="Yan J."/>
        </authorList>
    </citation>
    <scope>NUCLEOTIDE SEQUENCE [LARGE SCALE GENOMIC DNA]</scope>
    <source>
        <strain evidence="1">Ta-2019</strain>
    </source>
</reference>
<accession>A0AA38L3V9</accession>